<dbReference type="PANTHER" id="PTHR43798">
    <property type="entry name" value="MONOACYLGLYCEROL LIPASE"/>
    <property type="match status" value="1"/>
</dbReference>
<gene>
    <name evidence="2" type="ORF">SAMN05444580_10238</name>
</gene>
<dbReference type="InterPro" id="IPR050266">
    <property type="entry name" value="AB_hydrolase_sf"/>
</dbReference>
<evidence type="ECO:0000259" key="1">
    <source>
        <dbReference type="Pfam" id="PF00561"/>
    </source>
</evidence>
<evidence type="ECO:0000313" key="2">
    <source>
        <dbReference type="EMBL" id="SDC90788.1"/>
    </source>
</evidence>
<proteinExistence type="predicted"/>
<dbReference type="RefSeq" id="WP_072846910.1">
    <property type="nucleotide sequence ID" value="NZ_FNAB01000002.1"/>
</dbReference>
<dbReference type="STRING" id="168276.SAMN05444580_10238"/>
<accession>A0A1G6QER1</accession>
<dbReference type="Gene3D" id="3.40.50.1820">
    <property type="entry name" value="alpha/beta hydrolase"/>
    <property type="match status" value="1"/>
</dbReference>
<dbReference type="InterPro" id="IPR000073">
    <property type="entry name" value="AB_hydrolase_1"/>
</dbReference>
<dbReference type="PRINTS" id="PR00111">
    <property type="entry name" value="ABHYDROLASE"/>
</dbReference>
<name>A0A1G6QER1_9NOCA</name>
<organism evidence="2 3">
    <name type="scientific">Rhodococcus tukisamuensis</name>
    <dbReference type="NCBI Taxonomy" id="168276"/>
    <lineage>
        <taxon>Bacteria</taxon>
        <taxon>Bacillati</taxon>
        <taxon>Actinomycetota</taxon>
        <taxon>Actinomycetes</taxon>
        <taxon>Mycobacteriales</taxon>
        <taxon>Nocardiaceae</taxon>
        <taxon>Rhodococcus</taxon>
    </lineage>
</organism>
<dbReference type="Proteomes" id="UP000199417">
    <property type="component" value="Unassembled WGS sequence"/>
</dbReference>
<sequence length="281" mass="30048">MTAGTGGYPRTVSVCGQPLRVDVRAGSGIPLVMCNGIGASLEALDPLVEHLRPGRTVIRFDSPGTGGSPTGTLPQGFPRLACLLGRLLDMLGHNHVDVMGYSWGGGLAQQFALQNPRRCRRVVLVATGTGVLMVPARPDVLAMMMTPRRFTDPDHLAAIAGTIYGGTARDGGTDLVEVLRHQRAGGSMRGYLHQLAAGAVWTSLFSLPLIRQPTLVIGGTDDPIIPVINARIMHRLLPNSTLELHAGGHVDLLTRAEVFGPLIERFLDSERPGRKRPPTRS</sequence>
<feature type="domain" description="AB hydrolase-1" evidence="1">
    <location>
        <begin position="30"/>
        <end position="255"/>
    </location>
</feature>
<protein>
    <submittedName>
        <fullName evidence="2">Poly(3-hydroxyalkanoate) depolymerase</fullName>
    </submittedName>
</protein>
<dbReference type="EMBL" id="FNAB01000002">
    <property type="protein sequence ID" value="SDC90788.1"/>
    <property type="molecule type" value="Genomic_DNA"/>
</dbReference>
<dbReference type="GO" id="GO:0003824">
    <property type="term" value="F:catalytic activity"/>
    <property type="evidence" value="ECO:0007669"/>
    <property type="project" value="UniProtKB-ARBA"/>
</dbReference>
<evidence type="ECO:0000313" key="3">
    <source>
        <dbReference type="Proteomes" id="UP000199417"/>
    </source>
</evidence>
<dbReference type="PANTHER" id="PTHR43798:SF33">
    <property type="entry name" value="HYDROLASE, PUTATIVE (AFU_ORTHOLOGUE AFUA_2G14860)-RELATED"/>
    <property type="match status" value="1"/>
</dbReference>
<dbReference type="SUPFAM" id="SSF53474">
    <property type="entry name" value="alpha/beta-Hydrolases"/>
    <property type="match status" value="1"/>
</dbReference>
<dbReference type="AlphaFoldDB" id="A0A1G6QER1"/>
<dbReference type="GO" id="GO:0016020">
    <property type="term" value="C:membrane"/>
    <property type="evidence" value="ECO:0007669"/>
    <property type="project" value="TreeGrafter"/>
</dbReference>
<keyword evidence="3" id="KW-1185">Reference proteome</keyword>
<dbReference type="InterPro" id="IPR029058">
    <property type="entry name" value="AB_hydrolase_fold"/>
</dbReference>
<dbReference type="Pfam" id="PF00561">
    <property type="entry name" value="Abhydrolase_1"/>
    <property type="match status" value="1"/>
</dbReference>
<reference evidence="2 3" key="1">
    <citation type="submission" date="2016-10" db="EMBL/GenBank/DDBJ databases">
        <authorList>
            <person name="de Groot N.N."/>
        </authorList>
    </citation>
    <scope>NUCLEOTIDE SEQUENCE [LARGE SCALE GENOMIC DNA]</scope>
    <source>
        <strain evidence="2 3">JCM 11308</strain>
    </source>
</reference>